<gene>
    <name evidence="1" type="ORF">ACFQDL_20990</name>
</gene>
<keyword evidence="2" id="KW-1185">Reference proteome</keyword>
<reference evidence="2" key="1">
    <citation type="journal article" date="2019" name="Int. J. Syst. Evol. Microbiol.">
        <title>The Global Catalogue of Microorganisms (GCM) 10K type strain sequencing project: providing services to taxonomists for standard genome sequencing and annotation.</title>
        <authorList>
            <consortium name="The Broad Institute Genomics Platform"/>
            <consortium name="The Broad Institute Genome Sequencing Center for Infectious Disease"/>
            <person name="Wu L."/>
            <person name="Ma J."/>
        </authorList>
    </citation>
    <scope>NUCLEOTIDE SEQUENCE [LARGE SCALE GENOMIC DNA]</scope>
    <source>
        <strain evidence="2">NBRC 111756</strain>
    </source>
</reference>
<organism evidence="1 2">
    <name type="scientific">Marinobacterium aestuariivivens</name>
    <dbReference type="NCBI Taxonomy" id="1698799"/>
    <lineage>
        <taxon>Bacteria</taxon>
        <taxon>Pseudomonadati</taxon>
        <taxon>Pseudomonadota</taxon>
        <taxon>Gammaproteobacteria</taxon>
        <taxon>Oceanospirillales</taxon>
        <taxon>Oceanospirillaceae</taxon>
        <taxon>Marinobacterium</taxon>
    </lineage>
</organism>
<accession>A0ABW2A483</accession>
<dbReference type="SUPFAM" id="SSF53822">
    <property type="entry name" value="Periplasmic binding protein-like I"/>
    <property type="match status" value="1"/>
</dbReference>
<sequence length="84" mass="9115">MIINGWGGGDAELEALARGELDLTVMRMNDDNGVAMAEAIRADLEQHGDRVPQVFSGDMVLLTRNTPAAELEALRARAFRYSGP</sequence>
<dbReference type="Gene3D" id="3.40.50.2300">
    <property type="match status" value="1"/>
</dbReference>
<evidence type="ECO:0000313" key="2">
    <source>
        <dbReference type="Proteomes" id="UP001596422"/>
    </source>
</evidence>
<evidence type="ECO:0000313" key="1">
    <source>
        <dbReference type="EMBL" id="MFC6672267.1"/>
    </source>
</evidence>
<name>A0ABW2A483_9GAMM</name>
<evidence type="ECO:0008006" key="3">
    <source>
        <dbReference type="Google" id="ProtNLM"/>
    </source>
</evidence>
<protein>
    <recommendedName>
        <fullName evidence="3">Solute-binding protein family 3/N-terminal domain-containing protein</fullName>
    </recommendedName>
</protein>
<dbReference type="InterPro" id="IPR028082">
    <property type="entry name" value="Peripla_BP_I"/>
</dbReference>
<dbReference type="Proteomes" id="UP001596422">
    <property type="component" value="Unassembled WGS sequence"/>
</dbReference>
<comment type="caution">
    <text evidence="1">The sequence shown here is derived from an EMBL/GenBank/DDBJ whole genome shotgun (WGS) entry which is preliminary data.</text>
</comment>
<proteinExistence type="predicted"/>
<dbReference type="EMBL" id="JBHSWE010000001">
    <property type="protein sequence ID" value="MFC6672267.1"/>
    <property type="molecule type" value="Genomic_DNA"/>
</dbReference>
<dbReference type="RefSeq" id="WP_379910714.1">
    <property type="nucleotide sequence ID" value="NZ_JBHSWE010000001.1"/>
</dbReference>